<dbReference type="InterPro" id="IPR029066">
    <property type="entry name" value="PLP-binding_barrel"/>
</dbReference>
<dbReference type="OrthoDB" id="9813814at2"/>
<keyword evidence="3 4" id="KW-0413">Isomerase</keyword>
<dbReference type="PRINTS" id="PR00992">
    <property type="entry name" value="ALARACEMASE"/>
</dbReference>
<dbReference type="CDD" id="cd00430">
    <property type="entry name" value="PLPDE_III_AR"/>
    <property type="match status" value="1"/>
</dbReference>
<dbReference type="InterPro" id="IPR001608">
    <property type="entry name" value="Ala_racemase_N"/>
</dbReference>
<dbReference type="Pfam" id="PF00842">
    <property type="entry name" value="Ala_racemase_C"/>
    <property type="match status" value="1"/>
</dbReference>
<dbReference type="InterPro" id="IPR009006">
    <property type="entry name" value="Ala_racemase/Decarboxylase_C"/>
</dbReference>
<dbReference type="SMART" id="SM01005">
    <property type="entry name" value="Ala_racemase_C"/>
    <property type="match status" value="1"/>
</dbReference>
<reference evidence="8 9" key="1">
    <citation type="submission" date="2019-09" db="EMBL/GenBank/DDBJ databases">
        <authorList>
            <person name="Valk L.C."/>
        </authorList>
    </citation>
    <scope>NUCLEOTIDE SEQUENCE [LARGE SCALE GENOMIC DNA]</scope>
    <source>
        <strain evidence="8">GalUA</strain>
    </source>
</reference>
<keyword evidence="2 4" id="KW-0663">Pyridoxal phosphate</keyword>
<evidence type="ECO:0000256" key="6">
    <source>
        <dbReference type="PIRSR" id="PIRSR600821-52"/>
    </source>
</evidence>
<dbReference type="GO" id="GO:0009252">
    <property type="term" value="P:peptidoglycan biosynthetic process"/>
    <property type="evidence" value="ECO:0007669"/>
    <property type="project" value="TreeGrafter"/>
</dbReference>
<dbReference type="PANTHER" id="PTHR30511:SF0">
    <property type="entry name" value="ALANINE RACEMASE, CATABOLIC-RELATED"/>
    <property type="match status" value="1"/>
</dbReference>
<comment type="catalytic activity">
    <reaction evidence="4">
        <text>L-alanine = D-alanine</text>
        <dbReference type="Rhea" id="RHEA:20249"/>
        <dbReference type="ChEBI" id="CHEBI:57416"/>
        <dbReference type="ChEBI" id="CHEBI:57972"/>
        <dbReference type="EC" id="5.1.1.1"/>
    </reaction>
</comment>
<evidence type="ECO:0000313" key="9">
    <source>
        <dbReference type="Proteomes" id="UP000461768"/>
    </source>
</evidence>
<comment type="similarity">
    <text evidence="4">Belongs to the alanine racemase family.</text>
</comment>
<name>A0A7V7QMG8_9FIRM</name>
<dbReference type="EMBL" id="WAGX01000004">
    <property type="protein sequence ID" value="KAB1439856.1"/>
    <property type="molecule type" value="Genomic_DNA"/>
</dbReference>
<comment type="cofactor">
    <cofactor evidence="1 4 5">
        <name>pyridoxal 5'-phosphate</name>
        <dbReference type="ChEBI" id="CHEBI:597326"/>
    </cofactor>
</comment>
<sequence length="390" mass="44076">MNQYNRVYATVNLDAVEFNIQQMKANIEKDTQIIAVIKADGYGHGAVPIARLIEAYEYIWGFAVATAEEAFELRMNQIKKPILILGYVFPEHYNKLVDLDIHFTVFGLEMARELSNIGAKQKKRVNIHLKLDTGMNRIGFQCIEESISTIKEINQLENISIEAVFTHFAKADEKDKESANKQLALYKSFVKKIEDSGITIPLKHCSNSASIIDIKEANMDAVRAGISIYGLYPSAEVCMNQVLLQPVLEWKSHIVHIKEVTPGSGISYGWTCITDKVTKVATIPVGYADGYPRSLSNKGWVLIRGEKAKILGRVCMDQFMVDVTDIKGVQLNDEVVLIGKSENESILVEEMSEISGRFNYEFVCDIGKRVPRIFLRNNKVVETKDYYLEF</sequence>
<evidence type="ECO:0000256" key="2">
    <source>
        <dbReference type="ARBA" id="ARBA00022898"/>
    </source>
</evidence>
<dbReference type="RefSeq" id="WP_151142808.1">
    <property type="nucleotide sequence ID" value="NZ_WAGX01000004.1"/>
</dbReference>
<dbReference type="SUPFAM" id="SSF50621">
    <property type="entry name" value="Alanine racemase C-terminal domain-like"/>
    <property type="match status" value="1"/>
</dbReference>
<dbReference type="Proteomes" id="UP000461768">
    <property type="component" value="Unassembled WGS sequence"/>
</dbReference>
<protein>
    <recommendedName>
        <fullName evidence="4">Alanine racemase</fullName>
        <ecNumber evidence="4">5.1.1.1</ecNumber>
    </recommendedName>
</protein>
<dbReference type="NCBIfam" id="TIGR00492">
    <property type="entry name" value="alr"/>
    <property type="match status" value="1"/>
</dbReference>
<feature type="binding site" evidence="4 6">
    <location>
        <position position="137"/>
    </location>
    <ligand>
        <name>substrate</name>
    </ligand>
</feature>
<comment type="function">
    <text evidence="4">Catalyzes the interconversion of L-alanine and D-alanine. May also act on other amino acids.</text>
</comment>
<comment type="caution">
    <text evidence="8">The sequence shown here is derived from an EMBL/GenBank/DDBJ whole genome shotgun (WGS) entry which is preliminary data.</text>
</comment>
<dbReference type="FunFam" id="3.20.20.10:FF:000002">
    <property type="entry name" value="Alanine racemase"/>
    <property type="match status" value="1"/>
</dbReference>
<feature type="domain" description="Alanine racemase C-terminal" evidence="7">
    <location>
        <begin position="247"/>
        <end position="375"/>
    </location>
</feature>
<dbReference type="InterPro" id="IPR020622">
    <property type="entry name" value="Ala_racemase_pyridoxalP-BS"/>
</dbReference>
<dbReference type="InterPro" id="IPR000821">
    <property type="entry name" value="Ala_racemase"/>
</dbReference>
<dbReference type="HAMAP" id="MF_01201">
    <property type="entry name" value="Ala_racemase"/>
    <property type="match status" value="1"/>
</dbReference>
<keyword evidence="9" id="KW-1185">Reference proteome</keyword>
<comment type="pathway">
    <text evidence="4">Amino-acid biosynthesis; D-alanine biosynthesis; D-alanine from L-alanine: step 1/1.</text>
</comment>
<dbReference type="GO" id="GO:0030632">
    <property type="term" value="P:D-alanine biosynthetic process"/>
    <property type="evidence" value="ECO:0007669"/>
    <property type="project" value="UniProtKB-UniRule"/>
</dbReference>
<reference evidence="8 9" key="2">
    <citation type="submission" date="2020-02" db="EMBL/GenBank/DDBJ databases">
        <title>Candidatus Galacturonibacter soehngenii shows hetero-acetogenic catabolism of galacturonic acid but lacks a canonical carbon monoxide dehydrogenase/acetyl-CoA synthase complex.</title>
        <authorList>
            <person name="Diender M."/>
            <person name="Stouten G.R."/>
            <person name="Petersen J.F."/>
            <person name="Nielsen P.H."/>
            <person name="Dueholm M.S."/>
            <person name="Pronk J.T."/>
            <person name="Van Loosdrecht M.C.M."/>
        </authorList>
    </citation>
    <scope>NUCLEOTIDE SEQUENCE [LARGE SCALE GENOMIC DNA]</scope>
    <source>
        <strain evidence="8">GalUA</strain>
    </source>
</reference>
<evidence type="ECO:0000256" key="1">
    <source>
        <dbReference type="ARBA" id="ARBA00001933"/>
    </source>
</evidence>
<dbReference type="GO" id="GO:0030170">
    <property type="term" value="F:pyridoxal phosphate binding"/>
    <property type="evidence" value="ECO:0007669"/>
    <property type="project" value="UniProtKB-UniRule"/>
</dbReference>
<accession>A0A7V7QMG8</accession>
<evidence type="ECO:0000256" key="3">
    <source>
        <dbReference type="ARBA" id="ARBA00023235"/>
    </source>
</evidence>
<gene>
    <name evidence="8" type="primary">alr</name>
    <name evidence="8" type="ORF">F7O84_05580</name>
</gene>
<dbReference type="GO" id="GO:0005829">
    <property type="term" value="C:cytosol"/>
    <property type="evidence" value="ECO:0007669"/>
    <property type="project" value="TreeGrafter"/>
</dbReference>
<evidence type="ECO:0000313" key="8">
    <source>
        <dbReference type="EMBL" id="KAB1439856.1"/>
    </source>
</evidence>
<dbReference type="SUPFAM" id="SSF51419">
    <property type="entry name" value="PLP-binding barrel"/>
    <property type="match status" value="1"/>
</dbReference>
<dbReference type="Gene3D" id="3.20.20.10">
    <property type="entry name" value="Alanine racemase"/>
    <property type="match status" value="1"/>
</dbReference>
<feature type="binding site" evidence="4 6">
    <location>
        <position position="316"/>
    </location>
    <ligand>
        <name>substrate</name>
    </ligand>
</feature>
<evidence type="ECO:0000256" key="5">
    <source>
        <dbReference type="PIRSR" id="PIRSR600821-50"/>
    </source>
</evidence>
<feature type="active site" description="Proton acceptor; specific for D-alanine" evidence="4">
    <location>
        <position position="38"/>
    </location>
</feature>
<dbReference type="PANTHER" id="PTHR30511">
    <property type="entry name" value="ALANINE RACEMASE"/>
    <property type="match status" value="1"/>
</dbReference>
<feature type="active site" description="Proton acceptor; specific for L-alanine" evidence="4">
    <location>
        <position position="268"/>
    </location>
</feature>
<dbReference type="GO" id="GO:0008784">
    <property type="term" value="F:alanine racemase activity"/>
    <property type="evidence" value="ECO:0007669"/>
    <property type="project" value="UniProtKB-UniRule"/>
</dbReference>
<proteinExistence type="inferred from homology"/>
<evidence type="ECO:0000259" key="7">
    <source>
        <dbReference type="SMART" id="SM01005"/>
    </source>
</evidence>
<dbReference type="Pfam" id="PF01168">
    <property type="entry name" value="Ala_racemase_N"/>
    <property type="match status" value="1"/>
</dbReference>
<dbReference type="AlphaFoldDB" id="A0A7V7QMG8"/>
<organism evidence="8 9">
    <name type="scientific">Candidatus Galacturonatibacter soehngenii</name>
    <dbReference type="NCBI Taxonomy" id="2307010"/>
    <lineage>
        <taxon>Bacteria</taxon>
        <taxon>Bacillati</taxon>
        <taxon>Bacillota</taxon>
        <taxon>Clostridia</taxon>
        <taxon>Lachnospirales</taxon>
        <taxon>Lachnospiraceae</taxon>
        <taxon>Candidatus Galacturonatibacter</taxon>
    </lineage>
</organism>
<feature type="modified residue" description="N6-(pyridoxal phosphate)lysine" evidence="4 5">
    <location>
        <position position="38"/>
    </location>
</feature>
<dbReference type="Gene3D" id="2.40.37.10">
    <property type="entry name" value="Lyase, Ornithine Decarboxylase, Chain A, domain 1"/>
    <property type="match status" value="1"/>
</dbReference>
<dbReference type="UniPathway" id="UPA00042">
    <property type="reaction ID" value="UER00497"/>
</dbReference>
<dbReference type="PROSITE" id="PS00395">
    <property type="entry name" value="ALANINE_RACEMASE"/>
    <property type="match status" value="1"/>
</dbReference>
<evidence type="ECO:0000256" key="4">
    <source>
        <dbReference type="HAMAP-Rule" id="MF_01201"/>
    </source>
</evidence>
<dbReference type="EC" id="5.1.1.1" evidence="4"/>
<dbReference type="InterPro" id="IPR011079">
    <property type="entry name" value="Ala_racemase_C"/>
</dbReference>